<dbReference type="GO" id="GO:0020037">
    <property type="term" value="F:heme binding"/>
    <property type="evidence" value="ECO:0007669"/>
    <property type="project" value="InterPro"/>
</dbReference>
<dbReference type="Gene3D" id="1.20.5.700">
    <property type="entry name" value="Single helix bin"/>
    <property type="match status" value="1"/>
</dbReference>
<evidence type="ECO:0000256" key="5">
    <source>
        <dbReference type="ARBA" id="ARBA00022531"/>
    </source>
</evidence>
<dbReference type="SUPFAM" id="SSF51246">
    <property type="entry name" value="Rudiment single hybrid motif"/>
    <property type="match status" value="1"/>
</dbReference>
<feature type="binding site" description="covalent" evidence="17 18">
    <location>
        <position position="62"/>
    </location>
    <ligand>
        <name>heme</name>
        <dbReference type="ChEBI" id="CHEBI:30413"/>
    </ligand>
</feature>
<comment type="subunit">
    <text evidence="15 17">The 4 large subunits of the cytochrome b6-f complex are cytochrome b6, subunit IV (17 kDa polypeptide, PetD), cytochrome f and the Rieske protein, while the 4 small subunits are PetG, PetL, PetM and PetN. The complex functions as a dimer.</text>
</comment>
<evidence type="ECO:0000256" key="11">
    <source>
        <dbReference type="ARBA" id="ARBA00022989"/>
    </source>
</evidence>
<evidence type="ECO:0000313" key="20">
    <source>
        <dbReference type="EMBL" id="AIG92543.1"/>
    </source>
</evidence>
<dbReference type="GeneID" id="20005594"/>
<evidence type="ECO:0000256" key="10">
    <source>
        <dbReference type="ARBA" id="ARBA00022982"/>
    </source>
</evidence>
<dbReference type="RefSeq" id="YP_009051100.1">
    <property type="nucleotide sequence ID" value="NC_024665.1"/>
</dbReference>
<dbReference type="InterPro" id="IPR024094">
    <property type="entry name" value="Cyt_f_lg_dom"/>
</dbReference>
<dbReference type="SUPFAM" id="SSF103431">
    <property type="entry name" value="Cytochrome f subunit of the cytochrome b6f complex, transmembrane anchor"/>
    <property type="match status" value="1"/>
</dbReference>
<keyword evidence="10 17" id="KW-0249">Electron transport</keyword>
<evidence type="ECO:0000256" key="13">
    <source>
        <dbReference type="ARBA" id="ARBA00023078"/>
    </source>
</evidence>
<dbReference type="InterPro" id="IPR036826">
    <property type="entry name" value="Cyt_f_lg_dom_sf"/>
</dbReference>
<comment type="subcellular location">
    <subcellularLocation>
        <location evidence="17">Cellular thylakoid membrane</location>
        <topology evidence="17">Single-pass membrane protein</topology>
    </subcellularLocation>
    <subcellularLocation>
        <location evidence="16">Plastid thylakoid membrane</location>
        <topology evidence="16">Single-pass membrane protein</topology>
    </subcellularLocation>
</comment>
<feature type="transmembrane region" description="Helical" evidence="17">
    <location>
        <begin position="291"/>
        <end position="310"/>
    </location>
</feature>
<evidence type="ECO:0000256" key="3">
    <source>
        <dbReference type="ARBA" id="ARBA00013528"/>
    </source>
</evidence>
<protein>
    <recommendedName>
        <fullName evidence="3 17">Cytochrome f</fullName>
    </recommendedName>
</protein>
<evidence type="ECO:0000256" key="1">
    <source>
        <dbReference type="ARBA" id="ARBA00003068"/>
    </source>
</evidence>
<keyword evidence="6 17" id="KW-0349">Heme</keyword>
<evidence type="ECO:0000256" key="6">
    <source>
        <dbReference type="ARBA" id="ARBA00022617"/>
    </source>
</evidence>
<sequence>MMYILPNIKFNNYIKKIIISLIKLSAIVIILLKFSNSIVNAYPIYAQQAYENPREATGRIVCANCHLAQKDIQLNIPKSVLPNSVFEAVVKIPYPNNAQQILANANKGPLNVGAILILPEGFSLAPTSRLSEEQKAIAKITPIQTYNNQHKNILVVGPLPGDKHKEISFPILSPDPQSNKQIHFIKYPIYAGGNRGRGQLYPNGEKSNNALYTSPVDGKIIQINKEENNSTKIVIETNSKNTVTEKLPSGIELIVKEGQMVKIDQVLNKDLNVGGFGQIESEFVLQNPERIKGMILFFFSVTLTQILLILKKKQFEKVQAKQLNI</sequence>
<keyword evidence="4 17" id="KW-0813">Transport</keyword>
<evidence type="ECO:0000256" key="17">
    <source>
        <dbReference type="HAMAP-Rule" id="MF_00610"/>
    </source>
</evidence>
<dbReference type="InterPro" id="IPR002325">
    <property type="entry name" value="Cyt_f"/>
</dbReference>
<evidence type="ECO:0000256" key="12">
    <source>
        <dbReference type="ARBA" id="ARBA00023004"/>
    </source>
</evidence>
<dbReference type="InterPro" id="IPR011054">
    <property type="entry name" value="Rudment_hybrid_motif"/>
</dbReference>
<keyword evidence="8 17" id="KW-0479">Metal-binding</keyword>
<evidence type="ECO:0000256" key="16">
    <source>
        <dbReference type="ARBA" id="ARBA00046266"/>
    </source>
</evidence>
<feature type="domain" description="Cytochrome f large" evidence="19">
    <location>
        <begin position="42"/>
        <end position="196"/>
    </location>
</feature>
<dbReference type="Pfam" id="PF01333">
    <property type="entry name" value="Apocytochr_F_C"/>
    <property type="match status" value="1"/>
</dbReference>
<dbReference type="Gene3D" id="2.60.40.830">
    <property type="entry name" value="Cytochrome f large domain"/>
    <property type="match status" value="1"/>
</dbReference>
<keyword evidence="11 17" id="KW-1133">Transmembrane helix</keyword>
<evidence type="ECO:0000256" key="18">
    <source>
        <dbReference type="PIRSR" id="PIRSR602325-50"/>
    </source>
</evidence>
<keyword evidence="7 17" id="KW-0812">Transmembrane</keyword>
<evidence type="ECO:0000256" key="4">
    <source>
        <dbReference type="ARBA" id="ARBA00022448"/>
    </source>
</evidence>
<dbReference type="SUPFAM" id="SSF49441">
    <property type="entry name" value="Cytochrome f, large domain"/>
    <property type="match status" value="1"/>
</dbReference>
<evidence type="ECO:0000256" key="14">
    <source>
        <dbReference type="ARBA" id="ARBA00023136"/>
    </source>
</evidence>
<dbReference type="GO" id="GO:0015979">
    <property type="term" value="P:photosynthesis"/>
    <property type="evidence" value="ECO:0007669"/>
    <property type="project" value="UniProtKB-UniRule"/>
</dbReference>
<dbReference type="PANTHER" id="PTHR33288:SF10">
    <property type="entry name" value="CYTOCHROME F"/>
    <property type="match status" value="1"/>
</dbReference>
<dbReference type="Pfam" id="PF16639">
    <property type="entry name" value="Apocytochr_F_N"/>
    <property type="match status" value="1"/>
</dbReference>
<dbReference type="GO" id="GO:0005506">
    <property type="term" value="F:iron ion binding"/>
    <property type="evidence" value="ECO:0007669"/>
    <property type="project" value="InterPro"/>
</dbReference>
<keyword evidence="5 17" id="KW-0602">Photosynthesis</keyword>
<feature type="binding site" description="covalent" evidence="17 18">
    <location>
        <position position="65"/>
    </location>
    <ligand>
        <name>heme</name>
        <dbReference type="ChEBI" id="CHEBI:30413"/>
    </ligand>
</feature>
<dbReference type="FunFam" id="2.60.40.830:FF:000001">
    <property type="entry name" value="Cytochrome f"/>
    <property type="match status" value="1"/>
</dbReference>
<keyword evidence="20" id="KW-0934">Plastid</keyword>
<keyword evidence="9 17" id="KW-0732">Signal</keyword>
<dbReference type="PANTHER" id="PTHR33288">
    <property type="match status" value="1"/>
</dbReference>
<proteinExistence type="inferred from homology"/>
<organism evidence="20">
    <name type="scientific">Galdieria sulphuraria</name>
    <name type="common">Red alga</name>
    <dbReference type="NCBI Taxonomy" id="130081"/>
    <lineage>
        <taxon>Eukaryota</taxon>
        <taxon>Rhodophyta</taxon>
        <taxon>Bangiophyceae</taxon>
        <taxon>Galdieriales</taxon>
        <taxon>Galdieriaceae</taxon>
        <taxon>Galdieria</taxon>
    </lineage>
</organism>
<dbReference type="AlphaFoldDB" id="A0A075W2E6"/>
<comment type="cofactor">
    <cofactor evidence="17 18">
        <name>heme</name>
        <dbReference type="ChEBI" id="CHEBI:30413"/>
    </cofactor>
    <text evidence="17 18">Binds 1 heme group covalently.</text>
</comment>
<accession>A0A075W2E6</accession>
<dbReference type="InterPro" id="IPR024058">
    <property type="entry name" value="Cyt-f_TM"/>
</dbReference>
<dbReference type="KEGG" id="gsl:JL72_p110"/>
<evidence type="ECO:0000256" key="8">
    <source>
        <dbReference type="ARBA" id="ARBA00022723"/>
    </source>
</evidence>
<gene>
    <name evidence="17 20" type="primary">petA</name>
</gene>
<dbReference type="EMBL" id="KJ700459">
    <property type="protein sequence ID" value="AIG92543.1"/>
    <property type="molecule type" value="Genomic_DNA"/>
</dbReference>
<geneLocation type="plastid" evidence="20"/>
<evidence type="ECO:0000259" key="19">
    <source>
        <dbReference type="Pfam" id="PF16639"/>
    </source>
</evidence>
<dbReference type="PROSITE" id="PS51010">
    <property type="entry name" value="CYTF"/>
    <property type="match status" value="1"/>
</dbReference>
<comment type="similarity">
    <text evidence="2 17">Belongs to the cytochrome f family.</text>
</comment>
<reference evidence="20" key="1">
    <citation type="journal article" date="2015" name="Genome Biol. Evol.">
        <title>Extreme features of the Galdieria sulphuraria organellar genomes: a consequence of polyextremophily?</title>
        <authorList>
            <person name="Jain K."/>
            <person name="Krause K."/>
            <person name="Grewe F."/>
            <person name="Nelson G.F."/>
            <person name="Weber A.P."/>
            <person name="Christensen A.C."/>
            <person name="Mower J.P."/>
        </authorList>
    </citation>
    <scope>NUCLEOTIDE SEQUENCE</scope>
    <source>
        <strain evidence="20">074W</strain>
    </source>
</reference>
<feature type="binding site" description="axial binding residue" evidence="17 18">
    <location>
        <position position="42"/>
    </location>
    <ligand>
        <name>heme</name>
        <dbReference type="ChEBI" id="CHEBI:30413"/>
    </ligand>
    <ligandPart>
        <name>Fe</name>
        <dbReference type="ChEBI" id="CHEBI:18248"/>
    </ligandPart>
</feature>
<name>A0A075W2E6_GALSU</name>
<comment type="function">
    <text evidence="1 17">Component of the cytochrome b6-f complex, which mediates electron transfer between photosystem II (PSII) and photosystem I (PSI), cyclic electron flow around PSI, and state transitions.</text>
</comment>
<keyword evidence="13 17" id="KW-0793">Thylakoid</keyword>
<dbReference type="PRINTS" id="PR00610">
    <property type="entry name" value="CYTOCHROMEF"/>
</dbReference>
<dbReference type="GO" id="GO:0055035">
    <property type="term" value="C:plastid thylakoid membrane"/>
    <property type="evidence" value="ECO:0007669"/>
    <property type="project" value="UniProtKB-SubCell"/>
</dbReference>
<feature type="binding site" description="axial binding residue" evidence="17 18">
    <location>
        <position position="66"/>
    </location>
    <ligand>
        <name>heme</name>
        <dbReference type="ChEBI" id="CHEBI:30413"/>
    </ligand>
    <ligandPart>
        <name>Fe</name>
        <dbReference type="ChEBI" id="CHEBI:18248"/>
    </ligandPart>
</feature>
<dbReference type="Gene3D" id="2.40.50.100">
    <property type="match status" value="1"/>
</dbReference>
<keyword evidence="14 17" id="KW-0472">Membrane</keyword>
<evidence type="ECO:0000256" key="9">
    <source>
        <dbReference type="ARBA" id="ARBA00022729"/>
    </source>
</evidence>
<dbReference type="HAMAP" id="MF_00610">
    <property type="entry name" value="Cytb6_f_cytF"/>
    <property type="match status" value="1"/>
</dbReference>
<evidence type="ECO:0000256" key="2">
    <source>
        <dbReference type="ARBA" id="ARBA00008923"/>
    </source>
</evidence>
<evidence type="ECO:0000256" key="7">
    <source>
        <dbReference type="ARBA" id="ARBA00022692"/>
    </source>
</evidence>
<dbReference type="GO" id="GO:0009055">
    <property type="term" value="F:electron transfer activity"/>
    <property type="evidence" value="ECO:0007669"/>
    <property type="project" value="UniProtKB-UniRule"/>
</dbReference>
<evidence type="ECO:0000256" key="15">
    <source>
        <dbReference type="ARBA" id="ARBA00025834"/>
    </source>
</evidence>
<keyword evidence="12 17" id="KW-0408">Iron</keyword>